<evidence type="ECO:0000256" key="5">
    <source>
        <dbReference type="ARBA" id="ARBA00022989"/>
    </source>
</evidence>
<evidence type="ECO:0000256" key="6">
    <source>
        <dbReference type="ARBA" id="ARBA00023136"/>
    </source>
</evidence>
<keyword evidence="6 7" id="KW-0472">Membrane</keyword>
<dbReference type="AlphaFoldDB" id="A0A0R1U168"/>
<dbReference type="PANTHER" id="PTHR30589">
    <property type="entry name" value="PROLIPOPROTEIN DIACYLGLYCERYL TRANSFERASE"/>
    <property type="match status" value="1"/>
</dbReference>
<feature type="transmembrane region" description="Helical" evidence="7">
    <location>
        <begin position="48"/>
        <end position="71"/>
    </location>
</feature>
<feature type="transmembrane region" description="Helical" evidence="7">
    <location>
        <begin position="237"/>
        <end position="255"/>
    </location>
</feature>
<dbReference type="OrthoDB" id="871140at2"/>
<dbReference type="HAMAP" id="MF_01147">
    <property type="entry name" value="Lgt"/>
    <property type="match status" value="1"/>
</dbReference>
<sequence>MFAALNPIALQLGGLEVHWYGIIIASGVLLAVYLAIREAQRRDVSEDHILNLVLWSLPFALIGARAYYVLFEWQYYSQHPAQIIAIWHGGIAIYGALIASALVFIIYCRAHDLSIWLVLDIAAPTVMIAQAIGRWGNFMNQEAFGGVTTKAFLTGLHIPNWIVQQMYIGGAYRQPTFLYESSWNVVGFIILMLIRHRHHLFKQGEVFLTYLMWYSFGRFFVEGMRTDSLYITANLRVSQLLSVILFVGALAVWVYRRYRSSAPWYLEGNLNAAINNKE</sequence>
<feature type="transmembrane region" description="Helical" evidence="7">
    <location>
        <begin position="17"/>
        <end position="36"/>
    </location>
</feature>
<evidence type="ECO:0000256" key="1">
    <source>
        <dbReference type="ARBA" id="ARBA00007150"/>
    </source>
</evidence>
<evidence type="ECO:0000256" key="7">
    <source>
        <dbReference type="HAMAP-Rule" id="MF_01147"/>
    </source>
</evidence>
<comment type="function">
    <text evidence="7">Catalyzes the transfer of the diacylglyceryl group from phosphatidylglycerol to the sulfhydryl group of the N-terminal cysteine of a prolipoprotein, the first step in the formation of mature lipoproteins.</text>
</comment>
<dbReference type="GO" id="GO:0008961">
    <property type="term" value="F:phosphatidylglycerol-prolipoprotein diacylglyceryl transferase activity"/>
    <property type="evidence" value="ECO:0007669"/>
    <property type="project" value="UniProtKB-UniRule"/>
</dbReference>
<keyword evidence="9" id="KW-1185">Reference proteome</keyword>
<dbReference type="UniPathway" id="UPA00664"/>
<dbReference type="PANTHER" id="PTHR30589:SF0">
    <property type="entry name" value="PHOSPHATIDYLGLYCEROL--PROLIPOPROTEIN DIACYLGLYCERYL TRANSFERASE"/>
    <property type="match status" value="1"/>
</dbReference>
<feature type="transmembrane region" description="Helical" evidence="7">
    <location>
        <begin position="113"/>
        <end position="132"/>
    </location>
</feature>
<evidence type="ECO:0000256" key="4">
    <source>
        <dbReference type="ARBA" id="ARBA00022692"/>
    </source>
</evidence>
<dbReference type="NCBIfam" id="TIGR00544">
    <property type="entry name" value="lgt"/>
    <property type="match status" value="1"/>
</dbReference>
<evidence type="ECO:0000313" key="8">
    <source>
        <dbReference type="EMBL" id="KRL84931.1"/>
    </source>
</evidence>
<dbReference type="Proteomes" id="UP000051922">
    <property type="component" value="Unassembled WGS sequence"/>
</dbReference>
<reference evidence="8 9" key="1">
    <citation type="journal article" date="2015" name="Genome Announc.">
        <title>Expanding the biotechnology potential of lactobacilli through comparative genomics of 213 strains and associated genera.</title>
        <authorList>
            <person name="Sun Z."/>
            <person name="Harris H.M."/>
            <person name="McCann A."/>
            <person name="Guo C."/>
            <person name="Argimon S."/>
            <person name="Zhang W."/>
            <person name="Yang X."/>
            <person name="Jeffery I.B."/>
            <person name="Cooney J.C."/>
            <person name="Kagawa T.F."/>
            <person name="Liu W."/>
            <person name="Song Y."/>
            <person name="Salvetti E."/>
            <person name="Wrobel A."/>
            <person name="Rasinkangas P."/>
            <person name="Parkhill J."/>
            <person name="Rea M.C."/>
            <person name="O'Sullivan O."/>
            <person name="Ritari J."/>
            <person name="Douillard F.P."/>
            <person name="Paul Ross R."/>
            <person name="Yang R."/>
            <person name="Briner A.E."/>
            <person name="Felis G.E."/>
            <person name="de Vos W.M."/>
            <person name="Barrangou R."/>
            <person name="Klaenhammer T.R."/>
            <person name="Caufield P.W."/>
            <person name="Cui Y."/>
            <person name="Zhang H."/>
            <person name="O'Toole P.W."/>
        </authorList>
    </citation>
    <scope>NUCLEOTIDE SEQUENCE [LARGE SCALE GENOMIC DNA]</scope>
    <source>
        <strain evidence="8 9">DSM 15945</strain>
    </source>
</reference>
<feature type="binding site" evidence="7">
    <location>
        <position position="134"/>
    </location>
    <ligand>
        <name>a 1,2-diacyl-sn-glycero-3-phospho-(1'-sn-glycerol)</name>
        <dbReference type="ChEBI" id="CHEBI:64716"/>
    </ligand>
</feature>
<feature type="transmembrane region" description="Helical" evidence="7">
    <location>
        <begin position="206"/>
        <end position="225"/>
    </location>
</feature>
<organism evidence="8 9">
    <name type="scientific">Lacticaseibacillus pantheris DSM 15945 = JCM 12539 = NBRC 106106</name>
    <dbReference type="NCBI Taxonomy" id="1423783"/>
    <lineage>
        <taxon>Bacteria</taxon>
        <taxon>Bacillati</taxon>
        <taxon>Bacillota</taxon>
        <taxon>Bacilli</taxon>
        <taxon>Lactobacillales</taxon>
        <taxon>Lactobacillaceae</taxon>
        <taxon>Lacticaseibacillus</taxon>
    </lineage>
</organism>
<keyword evidence="4 7" id="KW-0812">Transmembrane</keyword>
<dbReference type="PROSITE" id="PS01311">
    <property type="entry name" value="LGT"/>
    <property type="match status" value="1"/>
</dbReference>
<dbReference type="RefSeq" id="WP_054651197.1">
    <property type="nucleotide sequence ID" value="NZ_AZFJ01000056.1"/>
</dbReference>
<dbReference type="STRING" id="1423783.FC50_GL001886"/>
<evidence type="ECO:0000256" key="3">
    <source>
        <dbReference type="ARBA" id="ARBA00022679"/>
    </source>
</evidence>
<keyword evidence="5 7" id="KW-1133">Transmembrane helix</keyword>
<dbReference type="EMBL" id="AZFJ01000056">
    <property type="protein sequence ID" value="KRL84931.1"/>
    <property type="molecule type" value="Genomic_DNA"/>
</dbReference>
<comment type="similarity">
    <text evidence="1 7">Belongs to the Lgt family.</text>
</comment>
<evidence type="ECO:0000256" key="2">
    <source>
        <dbReference type="ARBA" id="ARBA00022475"/>
    </source>
</evidence>
<dbReference type="GO" id="GO:0005886">
    <property type="term" value="C:plasma membrane"/>
    <property type="evidence" value="ECO:0007669"/>
    <property type="project" value="UniProtKB-SubCell"/>
</dbReference>
<dbReference type="PATRIC" id="fig|1423783.4.peg.1928"/>
<evidence type="ECO:0000313" key="9">
    <source>
        <dbReference type="Proteomes" id="UP000051922"/>
    </source>
</evidence>
<accession>A0A0R1U168</accession>
<comment type="subcellular location">
    <subcellularLocation>
        <location evidence="7">Cell membrane</location>
        <topology evidence="7">Multi-pass membrane protein</topology>
    </subcellularLocation>
</comment>
<keyword evidence="2 7" id="KW-1003">Cell membrane</keyword>
<protein>
    <recommendedName>
        <fullName evidence="7">Phosphatidylglycerol--prolipoprotein diacylglyceryl transferase</fullName>
        <ecNumber evidence="7">2.5.1.145</ecNumber>
    </recommendedName>
</protein>
<comment type="caution">
    <text evidence="8">The sequence shown here is derived from an EMBL/GenBank/DDBJ whole genome shotgun (WGS) entry which is preliminary data.</text>
</comment>
<dbReference type="InterPro" id="IPR001640">
    <property type="entry name" value="Lgt"/>
</dbReference>
<keyword evidence="3 7" id="KW-0808">Transferase</keyword>
<dbReference type="Pfam" id="PF01790">
    <property type="entry name" value="LGT"/>
    <property type="match status" value="1"/>
</dbReference>
<proteinExistence type="inferred from homology"/>
<dbReference type="EC" id="2.5.1.145" evidence="7"/>
<gene>
    <name evidence="7" type="primary">lgt</name>
    <name evidence="8" type="ORF">FC50_GL001886</name>
</gene>
<feature type="transmembrane region" description="Helical" evidence="7">
    <location>
        <begin position="176"/>
        <end position="194"/>
    </location>
</feature>
<dbReference type="GO" id="GO:0042158">
    <property type="term" value="P:lipoprotein biosynthetic process"/>
    <property type="evidence" value="ECO:0007669"/>
    <property type="project" value="UniProtKB-UniRule"/>
</dbReference>
<comment type="pathway">
    <text evidence="7">Protein modification; lipoprotein biosynthesis (diacylglyceryl transfer).</text>
</comment>
<comment type="catalytic activity">
    <reaction evidence="7">
        <text>L-cysteinyl-[prolipoprotein] + a 1,2-diacyl-sn-glycero-3-phospho-(1'-sn-glycerol) = an S-1,2-diacyl-sn-glyceryl-L-cysteinyl-[prolipoprotein] + sn-glycerol 1-phosphate + H(+)</text>
        <dbReference type="Rhea" id="RHEA:56712"/>
        <dbReference type="Rhea" id="RHEA-COMP:14679"/>
        <dbReference type="Rhea" id="RHEA-COMP:14680"/>
        <dbReference type="ChEBI" id="CHEBI:15378"/>
        <dbReference type="ChEBI" id="CHEBI:29950"/>
        <dbReference type="ChEBI" id="CHEBI:57685"/>
        <dbReference type="ChEBI" id="CHEBI:64716"/>
        <dbReference type="ChEBI" id="CHEBI:140658"/>
        <dbReference type="EC" id="2.5.1.145"/>
    </reaction>
</comment>
<keyword evidence="8" id="KW-0449">Lipoprotein</keyword>
<feature type="transmembrane region" description="Helical" evidence="7">
    <location>
        <begin position="83"/>
        <end position="106"/>
    </location>
</feature>
<name>A0A0R1U168_9LACO</name>